<comment type="caution">
    <text evidence="3">The sequence shown here is derived from an EMBL/GenBank/DDBJ whole genome shotgun (WGS) entry which is preliminary data.</text>
</comment>
<reference evidence="3 4" key="1">
    <citation type="submission" date="2022-03" db="EMBL/GenBank/DDBJ databases">
        <authorList>
            <person name="Jo J.-H."/>
            <person name="Im W.-T."/>
        </authorList>
    </citation>
    <scope>NUCLEOTIDE SEQUENCE [LARGE SCALE GENOMIC DNA]</scope>
    <source>
        <strain evidence="3 4">SM33</strain>
    </source>
</reference>
<dbReference type="RefSeq" id="WP_241446674.1">
    <property type="nucleotide sequence ID" value="NZ_JAKZHW010000001.1"/>
</dbReference>
<dbReference type="Proteomes" id="UP001203058">
    <property type="component" value="Unassembled WGS sequence"/>
</dbReference>
<protein>
    <recommendedName>
        <fullName evidence="5">DUF1570 domain-containing protein</fullName>
    </recommendedName>
</protein>
<evidence type="ECO:0008006" key="5">
    <source>
        <dbReference type="Google" id="ProtNLM"/>
    </source>
</evidence>
<gene>
    <name evidence="3" type="ORF">LZ016_06955</name>
</gene>
<evidence type="ECO:0000256" key="1">
    <source>
        <dbReference type="SAM" id="MobiDB-lite"/>
    </source>
</evidence>
<accession>A0ABS9VLJ9</accession>
<feature type="chain" id="PRO_5046427496" description="DUF1570 domain-containing protein" evidence="2">
    <location>
        <begin position="22"/>
        <end position="514"/>
    </location>
</feature>
<dbReference type="InterPro" id="IPR011990">
    <property type="entry name" value="TPR-like_helical_dom_sf"/>
</dbReference>
<evidence type="ECO:0000256" key="2">
    <source>
        <dbReference type="SAM" id="SignalP"/>
    </source>
</evidence>
<organism evidence="3 4">
    <name type="scientific">Sphingomonas telluris</name>
    <dbReference type="NCBI Taxonomy" id="2907998"/>
    <lineage>
        <taxon>Bacteria</taxon>
        <taxon>Pseudomonadati</taxon>
        <taxon>Pseudomonadota</taxon>
        <taxon>Alphaproteobacteria</taxon>
        <taxon>Sphingomonadales</taxon>
        <taxon>Sphingomonadaceae</taxon>
        <taxon>Sphingomonas</taxon>
    </lineage>
</organism>
<dbReference type="Gene3D" id="1.25.40.10">
    <property type="entry name" value="Tetratricopeptide repeat domain"/>
    <property type="match status" value="1"/>
</dbReference>
<feature type="signal peptide" evidence="2">
    <location>
        <begin position="1"/>
        <end position="21"/>
    </location>
</feature>
<evidence type="ECO:0000313" key="3">
    <source>
        <dbReference type="EMBL" id="MCH8615837.1"/>
    </source>
</evidence>
<dbReference type="SUPFAM" id="SSF48452">
    <property type="entry name" value="TPR-like"/>
    <property type="match status" value="1"/>
</dbReference>
<keyword evidence="4" id="KW-1185">Reference proteome</keyword>
<name>A0ABS9VLJ9_9SPHN</name>
<keyword evidence="2" id="KW-0732">Signal</keyword>
<feature type="region of interest" description="Disordered" evidence="1">
    <location>
        <begin position="491"/>
        <end position="514"/>
    </location>
</feature>
<proteinExistence type="predicted"/>
<evidence type="ECO:0000313" key="4">
    <source>
        <dbReference type="Proteomes" id="UP001203058"/>
    </source>
</evidence>
<sequence>MRVQYLVAGLVLSAWSAAAPAAWQKASSPHFIIYADDKPERLRAYAEKLEKFDQAVRYARKMPDYPVGDGNRVTIYVTRTVSAVQRLANDQSRMVAGFYIPRAEGPLAFVPKTTGFADMDADVVFFHEYAHHLMLQELDRPVPEWLVEGFAEFMSTATFEKDGRVALGRAANHRAVGLFYTEGLPLETLLAGNYDRLTDIQRESIYGKGWLLTHYLAFSDTRKGQLDTYINAIGKGTPALDAARTAFGDLKQLDRDLDKYLKQRTILTLFIGADIFKPVAIDVQALSAGAAEVIPLRMESKRGVNGKTAEPLAVKVRKIEAAYPNDLLVEVTLAEAEIDSGHPQASEAAADRALAIDPRNIEAMIFKGRAIIAGALESKTEDRKRFDEARTWFLRANKLDTEDPEPLMEFYKSFVMEGLAPTKNAVEALHYASNLVPQDAGLRLNSAVRYLQDKDAKKARETLAPIAYDPHGRGMASMARNMITKIDAGDAAGAKKLAEQGETDEGDATGSQAH</sequence>
<dbReference type="EMBL" id="JAKZHW010000001">
    <property type="protein sequence ID" value="MCH8615837.1"/>
    <property type="molecule type" value="Genomic_DNA"/>
</dbReference>